<feature type="region of interest" description="Disordered" evidence="1">
    <location>
        <begin position="1"/>
        <end position="20"/>
    </location>
</feature>
<dbReference type="InterPro" id="IPR012340">
    <property type="entry name" value="NA-bd_OB-fold"/>
</dbReference>
<dbReference type="InterPro" id="IPR050181">
    <property type="entry name" value="Cold_shock_domain"/>
</dbReference>
<protein>
    <submittedName>
        <fullName evidence="3">CspA family cold shock protein</fullName>
    </submittedName>
</protein>
<dbReference type="PRINTS" id="PR00050">
    <property type="entry name" value="COLDSHOCK"/>
</dbReference>
<reference evidence="3 4" key="1">
    <citation type="submission" date="2020-03" db="EMBL/GenBank/DDBJ databases">
        <title>Genomic Encyclopedia of Type Strains, Phase III (KMG-III): the genomes of soil and plant-associated and newly described type strains.</title>
        <authorList>
            <person name="Whitman W."/>
        </authorList>
    </citation>
    <scope>NUCLEOTIDE SEQUENCE [LARGE SCALE GENOMIC DNA]</scope>
    <source>
        <strain evidence="3 4">CECT 8804</strain>
    </source>
</reference>
<keyword evidence="4" id="KW-1185">Reference proteome</keyword>
<dbReference type="Gene3D" id="2.40.50.140">
    <property type="entry name" value="Nucleic acid-binding proteins"/>
    <property type="match status" value="2"/>
</dbReference>
<dbReference type="Pfam" id="PF00313">
    <property type="entry name" value="CSD"/>
    <property type="match status" value="2"/>
</dbReference>
<dbReference type="EMBL" id="JAAOZC010000001">
    <property type="protein sequence ID" value="NIJ06542.1"/>
    <property type="molecule type" value="Genomic_DNA"/>
</dbReference>
<dbReference type="PANTHER" id="PTHR11544">
    <property type="entry name" value="COLD SHOCK DOMAIN CONTAINING PROTEINS"/>
    <property type="match status" value="1"/>
</dbReference>
<evidence type="ECO:0000259" key="2">
    <source>
        <dbReference type="PROSITE" id="PS51857"/>
    </source>
</evidence>
<dbReference type="Proteomes" id="UP000727456">
    <property type="component" value="Unassembled WGS sequence"/>
</dbReference>
<evidence type="ECO:0000313" key="3">
    <source>
        <dbReference type="EMBL" id="NIJ06542.1"/>
    </source>
</evidence>
<dbReference type="CDD" id="cd04458">
    <property type="entry name" value="CSP_CDS"/>
    <property type="match status" value="2"/>
</dbReference>
<feature type="compositionally biased region" description="Gly residues" evidence="1">
    <location>
        <begin position="1"/>
        <end position="12"/>
    </location>
</feature>
<dbReference type="InterPro" id="IPR011129">
    <property type="entry name" value="CSD"/>
</dbReference>
<organism evidence="3 4">
    <name type="scientific">Sphingomonas vulcanisoli</name>
    <dbReference type="NCBI Taxonomy" id="1658060"/>
    <lineage>
        <taxon>Bacteria</taxon>
        <taxon>Pseudomonadati</taxon>
        <taxon>Pseudomonadota</taxon>
        <taxon>Alphaproteobacteria</taxon>
        <taxon>Sphingomonadales</taxon>
        <taxon>Sphingomonadaceae</taxon>
        <taxon>Sphingomonas</taxon>
    </lineage>
</organism>
<evidence type="ECO:0000313" key="4">
    <source>
        <dbReference type="Proteomes" id="UP000727456"/>
    </source>
</evidence>
<feature type="domain" description="CSD" evidence="2">
    <location>
        <begin position="124"/>
        <end position="189"/>
    </location>
</feature>
<dbReference type="RefSeq" id="WP_208408475.1">
    <property type="nucleotide sequence ID" value="NZ_JAAOZC010000001.1"/>
</dbReference>
<dbReference type="SUPFAM" id="SSF50249">
    <property type="entry name" value="Nucleic acid-binding proteins"/>
    <property type="match status" value="2"/>
</dbReference>
<feature type="domain" description="CSD" evidence="2">
    <location>
        <begin position="25"/>
        <end position="90"/>
    </location>
</feature>
<proteinExistence type="predicted"/>
<dbReference type="PROSITE" id="PS51857">
    <property type="entry name" value="CSD_2"/>
    <property type="match status" value="2"/>
</dbReference>
<dbReference type="SMART" id="SM00357">
    <property type="entry name" value="CSP"/>
    <property type="match status" value="2"/>
</dbReference>
<accession>A0ABX0TM04</accession>
<dbReference type="InterPro" id="IPR002059">
    <property type="entry name" value="CSP_DNA-bd"/>
</dbReference>
<name>A0ABX0TM04_9SPHN</name>
<evidence type="ECO:0000256" key="1">
    <source>
        <dbReference type="SAM" id="MobiDB-lite"/>
    </source>
</evidence>
<sequence length="190" mass="20377">MILAEGLGGGTSPAGTVEDSDPIRCVSGSVKWFDGTRGFGFIVGDDGEGDVLVHFSALKEHGRRTLPEGARIVCEAVDRNRGLQARKILKIDLTTATGPDADLIAKKNADRVDPLALAAIAGTPEPVRVKWFNQLKGYGFVLREGQNEDIFLHMETVRRAGLGELQPDQPLLARIAQGRKGPLAVSVELP</sequence>
<gene>
    <name evidence="3" type="ORF">FHS31_000124</name>
</gene>
<comment type="caution">
    <text evidence="3">The sequence shown here is derived from an EMBL/GenBank/DDBJ whole genome shotgun (WGS) entry which is preliminary data.</text>
</comment>